<dbReference type="Pfam" id="PF07624">
    <property type="entry name" value="PSD2"/>
    <property type="match status" value="1"/>
</dbReference>
<dbReference type="EMBL" id="JAENIJ010000014">
    <property type="protein sequence ID" value="MBK1882785.1"/>
    <property type="molecule type" value="Genomic_DNA"/>
</dbReference>
<dbReference type="GO" id="GO:0020037">
    <property type="term" value="F:heme binding"/>
    <property type="evidence" value="ECO:0007669"/>
    <property type="project" value="InterPro"/>
</dbReference>
<feature type="domain" description="DUF1592" evidence="5">
    <location>
        <begin position="430"/>
        <end position="555"/>
    </location>
</feature>
<feature type="domain" description="DUF1595" evidence="7">
    <location>
        <begin position="359"/>
        <end position="417"/>
    </location>
</feature>
<keyword evidence="9" id="KW-1185">Reference proteome</keyword>
<dbReference type="GO" id="GO:0009055">
    <property type="term" value="F:electron transfer activity"/>
    <property type="evidence" value="ECO:0007669"/>
    <property type="project" value="InterPro"/>
</dbReference>
<evidence type="ECO:0000259" key="5">
    <source>
        <dbReference type="Pfam" id="PF07631"/>
    </source>
</evidence>
<evidence type="ECO:0000259" key="2">
    <source>
        <dbReference type="Pfam" id="PF07624"/>
    </source>
</evidence>
<dbReference type="AlphaFoldDB" id="A0A934VW07"/>
<dbReference type="SUPFAM" id="SSF46626">
    <property type="entry name" value="Cytochrome c"/>
    <property type="match status" value="1"/>
</dbReference>
<feature type="domain" description="DUF1585" evidence="2">
    <location>
        <begin position="685"/>
        <end position="759"/>
    </location>
</feature>
<protein>
    <submittedName>
        <fullName evidence="8">DUF1592 domain-containing protein</fullName>
    </submittedName>
</protein>
<feature type="domain" description="DUF1587" evidence="3">
    <location>
        <begin position="127"/>
        <end position="190"/>
    </location>
</feature>
<dbReference type="Pfam" id="PF07626">
    <property type="entry name" value="PSD3"/>
    <property type="match status" value="1"/>
</dbReference>
<feature type="region of interest" description="Disordered" evidence="1">
    <location>
        <begin position="327"/>
        <end position="350"/>
    </location>
</feature>
<proteinExistence type="predicted"/>
<evidence type="ECO:0000313" key="8">
    <source>
        <dbReference type="EMBL" id="MBK1882785.1"/>
    </source>
</evidence>
<dbReference type="InterPro" id="IPR011478">
    <property type="entry name" value="DUF1585"/>
</dbReference>
<sequence>MVFFRSHQLARHLAWIACVVPLGVSADPAQQFHDEIEPIFINYCYDCHGDGLSKGDLALDEYQSIDSMIANRSVWKRIRDHIDFRLMPPPDEYQPSDLERSKLVKWIDDAVFPIDPDHPDPGHVTLRRLNRTEYRNTIQDLLGANIKVDEILPPDDSGYGFDHIGDVLTISPLHLERYLDAAKEALDQAVHLKPMPFPQIKIEGNQLAGEGGEPSKEGWYFYGNGTASKEVNLPKPGRYLIKVIAGGTSGAGIAPKLDFLLEDEVMHTWDITAPIEAPKEYSTEITIESGNRFKVGAAFTNDFWDETIPDPNQRDRNVRLKRLVIEGPLDGPRQPKPARHRQIYGSREEGQDDRSYMLAVLDRFARRAFRRPPEPGEIEHYLVFLKTAEQNGENVDYAIRHALEAMLVSPAFLFHEEPKTGESHGDIRLISEYALASRLSYFLWSSMPDQQLFDLAASGKLRENLKAQVERMIASPKSGQFVENFAGQWLQLRDLQSIFPDNKIFPDYDGNLARSMATETLMLFSDVLHQNEPVDRLLDADYTFLNQKLAEHYGIDGIQGNEFRKVSLEGTERRGILNQGSVLTLTSYPRRTSPVLRGKYVLENILDTPPPPPPPNIPQLEAAGAHGKNLSLRQQMELHRSDPSCSSCHALMDPIGFGLENFNAVGAWRSEDRGKPIDSSGKLADGSTFANSTELRELISGKQRPLFHRALATKLLTYALGRGLEWYDRPAVDQIVLKAETEESRFIPLILAVIDSVPFQYQRD</sequence>
<dbReference type="InterPro" id="IPR013042">
    <property type="entry name" value="DUF1592"/>
</dbReference>
<dbReference type="Pfam" id="PF07627">
    <property type="entry name" value="PSCyt3"/>
    <property type="match status" value="1"/>
</dbReference>
<dbReference type="InterPro" id="IPR011429">
    <property type="entry name" value="Cyt_c_Planctomycete-type"/>
</dbReference>
<dbReference type="InterPro" id="IPR013043">
    <property type="entry name" value="DUF1595"/>
</dbReference>
<organism evidence="8 9">
    <name type="scientific">Luteolibacter pohnpeiensis</name>
    <dbReference type="NCBI Taxonomy" id="454153"/>
    <lineage>
        <taxon>Bacteria</taxon>
        <taxon>Pseudomonadati</taxon>
        <taxon>Verrucomicrobiota</taxon>
        <taxon>Verrucomicrobiia</taxon>
        <taxon>Verrucomicrobiales</taxon>
        <taxon>Verrucomicrobiaceae</taxon>
        <taxon>Luteolibacter</taxon>
    </lineage>
</organism>
<dbReference type="RefSeq" id="WP_200270272.1">
    <property type="nucleotide sequence ID" value="NZ_JAENIJ010000014.1"/>
</dbReference>
<evidence type="ECO:0000259" key="4">
    <source>
        <dbReference type="Pfam" id="PF07627"/>
    </source>
</evidence>
<dbReference type="Proteomes" id="UP000603141">
    <property type="component" value="Unassembled WGS sequence"/>
</dbReference>
<evidence type="ECO:0000256" key="1">
    <source>
        <dbReference type="SAM" id="MobiDB-lite"/>
    </source>
</evidence>
<name>A0A934VW07_9BACT</name>
<evidence type="ECO:0000259" key="7">
    <source>
        <dbReference type="Pfam" id="PF07637"/>
    </source>
</evidence>
<feature type="domain" description="DUF1588" evidence="4">
    <location>
        <begin position="573"/>
        <end position="672"/>
    </location>
</feature>
<dbReference type="Pfam" id="PF07637">
    <property type="entry name" value="PSD5"/>
    <property type="match status" value="1"/>
</dbReference>
<evidence type="ECO:0000313" key="9">
    <source>
        <dbReference type="Proteomes" id="UP000603141"/>
    </source>
</evidence>
<accession>A0A934VW07</accession>
<reference evidence="8" key="1">
    <citation type="submission" date="2021-01" db="EMBL/GenBank/DDBJ databases">
        <title>Modified the classification status of verrucomicrobia.</title>
        <authorList>
            <person name="Feng X."/>
        </authorList>
    </citation>
    <scope>NUCLEOTIDE SEQUENCE</scope>
    <source>
        <strain evidence="8">KCTC 22041</strain>
    </source>
</reference>
<feature type="domain" description="Cytochrome C Planctomycete-type" evidence="6">
    <location>
        <begin position="44"/>
        <end position="91"/>
    </location>
</feature>
<dbReference type="Pfam" id="PF07631">
    <property type="entry name" value="PSD4"/>
    <property type="match status" value="1"/>
</dbReference>
<dbReference type="InterPro" id="IPR013036">
    <property type="entry name" value="DUF1587"/>
</dbReference>
<evidence type="ECO:0000259" key="6">
    <source>
        <dbReference type="Pfam" id="PF07635"/>
    </source>
</evidence>
<comment type="caution">
    <text evidence="8">The sequence shown here is derived from an EMBL/GenBank/DDBJ whole genome shotgun (WGS) entry which is preliminary data.</text>
</comment>
<dbReference type="InterPro" id="IPR036909">
    <property type="entry name" value="Cyt_c-like_dom_sf"/>
</dbReference>
<gene>
    <name evidence="8" type="ORF">JIN85_10185</name>
</gene>
<dbReference type="Pfam" id="PF07635">
    <property type="entry name" value="PSCyt1"/>
    <property type="match status" value="1"/>
</dbReference>
<dbReference type="InterPro" id="IPR013039">
    <property type="entry name" value="DUF1588"/>
</dbReference>
<evidence type="ECO:0000259" key="3">
    <source>
        <dbReference type="Pfam" id="PF07626"/>
    </source>
</evidence>